<dbReference type="PRINTS" id="PR00502">
    <property type="entry name" value="NUDIXFAMILY"/>
</dbReference>
<dbReference type="PROSITE" id="PS51462">
    <property type="entry name" value="NUDIX"/>
    <property type="match status" value="1"/>
</dbReference>
<evidence type="ECO:0000256" key="1">
    <source>
        <dbReference type="ARBA" id="ARBA00022801"/>
    </source>
</evidence>
<dbReference type="SUPFAM" id="SSF55811">
    <property type="entry name" value="Nudix"/>
    <property type="match status" value="1"/>
</dbReference>
<dbReference type="Proteomes" id="UP001301350">
    <property type="component" value="Unassembled WGS sequence"/>
</dbReference>
<name>A0AAV9IPU3_CYACA</name>
<gene>
    <name evidence="5" type="ORF">CDCA_CDCA01G0312</name>
</gene>
<feature type="region of interest" description="Disordered" evidence="3">
    <location>
        <begin position="191"/>
        <end position="218"/>
    </location>
</feature>
<evidence type="ECO:0000259" key="4">
    <source>
        <dbReference type="PROSITE" id="PS51462"/>
    </source>
</evidence>
<dbReference type="InterPro" id="IPR015797">
    <property type="entry name" value="NUDIX_hydrolase-like_dom_sf"/>
</dbReference>
<feature type="region of interest" description="Disordered" evidence="3">
    <location>
        <begin position="1"/>
        <end position="21"/>
    </location>
</feature>
<comment type="similarity">
    <text evidence="2">Belongs to the Nudix hydrolase family.</text>
</comment>
<evidence type="ECO:0000313" key="6">
    <source>
        <dbReference type="Proteomes" id="UP001301350"/>
    </source>
</evidence>
<evidence type="ECO:0000256" key="2">
    <source>
        <dbReference type="RuleBase" id="RU003476"/>
    </source>
</evidence>
<dbReference type="Gene3D" id="3.90.79.10">
    <property type="entry name" value="Nucleoside Triphosphate Pyrophosphohydrolase"/>
    <property type="match status" value="1"/>
</dbReference>
<accession>A0AAV9IPU3</accession>
<dbReference type="AlphaFoldDB" id="A0AAV9IPU3"/>
<proteinExistence type="inferred from homology"/>
<keyword evidence="6" id="KW-1185">Reference proteome</keyword>
<dbReference type="InterPro" id="IPR020084">
    <property type="entry name" value="NUDIX_hydrolase_CS"/>
</dbReference>
<dbReference type="Pfam" id="PF00293">
    <property type="entry name" value="NUDIX"/>
    <property type="match status" value="1"/>
</dbReference>
<dbReference type="InterPro" id="IPR020476">
    <property type="entry name" value="Nudix_hydrolase"/>
</dbReference>
<feature type="compositionally biased region" description="Basic and acidic residues" evidence="3">
    <location>
        <begin position="197"/>
        <end position="218"/>
    </location>
</feature>
<comment type="caution">
    <text evidence="5">The sequence shown here is derived from an EMBL/GenBank/DDBJ whole genome shotgun (WGS) entry which is preliminary data.</text>
</comment>
<protein>
    <recommendedName>
        <fullName evidence="4">Nudix hydrolase domain-containing protein</fullName>
    </recommendedName>
</protein>
<dbReference type="GO" id="GO:0016787">
    <property type="term" value="F:hydrolase activity"/>
    <property type="evidence" value="ECO:0007669"/>
    <property type="project" value="UniProtKB-KW"/>
</dbReference>
<reference evidence="5 6" key="1">
    <citation type="submission" date="2022-07" db="EMBL/GenBank/DDBJ databases">
        <title>Genome-wide signatures of adaptation to extreme environments.</title>
        <authorList>
            <person name="Cho C.H."/>
            <person name="Yoon H.S."/>
        </authorList>
    </citation>
    <scope>NUCLEOTIDE SEQUENCE [LARGE SCALE GENOMIC DNA]</scope>
    <source>
        <strain evidence="5 6">DBV 063 E5</strain>
    </source>
</reference>
<evidence type="ECO:0000256" key="3">
    <source>
        <dbReference type="SAM" id="MobiDB-lite"/>
    </source>
</evidence>
<keyword evidence="1 2" id="KW-0378">Hydrolase</keyword>
<evidence type="ECO:0000313" key="5">
    <source>
        <dbReference type="EMBL" id="KAK4534287.1"/>
    </source>
</evidence>
<dbReference type="EMBL" id="JANCYW010000001">
    <property type="protein sequence ID" value="KAK4534287.1"/>
    <property type="molecule type" value="Genomic_DNA"/>
</dbReference>
<dbReference type="PROSITE" id="PS00893">
    <property type="entry name" value="NUDIX_BOX"/>
    <property type="match status" value="1"/>
</dbReference>
<sequence>MALADSAPDFDRPPPPGYRERAGVFALTADGQGVLVITSRSDAGPRGGGGQAISPERYILPAGGVEPGESREQAAWREALEEAGALVTILAPLVRHCPEPQSAVGKPTAAEGVKREARRLSVTYWYRARIERLVDAAGGEWPEASLRRRALISLGDGDDATAPSRLQRALSWRPDATAALQAYLAWRMTPPTVPNGDIREVDTTSKGDEGESRRAGST</sequence>
<dbReference type="InterPro" id="IPR000086">
    <property type="entry name" value="NUDIX_hydrolase_dom"/>
</dbReference>
<feature type="domain" description="Nudix hydrolase" evidence="4">
    <location>
        <begin position="17"/>
        <end position="174"/>
    </location>
</feature>
<organism evidence="5 6">
    <name type="scientific">Cyanidium caldarium</name>
    <name type="common">Red alga</name>
    <dbReference type="NCBI Taxonomy" id="2771"/>
    <lineage>
        <taxon>Eukaryota</taxon>
        <taxon>Rhodophyta</taxon>
        <taxon>Bangiophyceae</taxon>
        <taxon>Cyanidiales</taxon>
        <taxon>Cyanidiaceae</taxon>
        <taxon>Cyanidium</taxon>
    </lineage>
</organism>